<feature type="transmembrane region" description="Helical" evidence="1">
    <location>
        <begin position="67"/>
        <end position="88"/>
    </location>
</feature>
<name>A0A934SWW4_9BURK</name>
<reference evidence="2" key="1">
    <citation type="submission" date="2021-01" db="EMBL/GenBank/DDBJ databases">
        <title>Genome sequence of strain Noviherbaspirillum sp. DKR-6.</title>
        <authorList>
            <person name="Chaudhary D.K."/>
        </authorList>
    </citation>
    <scope>NUCLEOTIDE SEQUENCE</scope>
    <source>
        <strain evidence="2">DKR-6</strain>
    </source>
</reference>
<dbReference type="RefSeq" id="WP_200594141.1">
    <property type="nucleotide sequence ID" value="NZ_JAEPBG010000008.1"/>
</dbReference>
<keyword evidence="3" id="KW-1185">Reference proteome</keyword>
<keyword evidence="1" id="KW-0812">Transmembrane</keyword>
<feature type="transmembrane region" description="Helical" evidence="1">
    <location>
        <begin position="140"/>
        <end position="160"/>
    </location>
</feature>
<dbReference type="AlphaFoldDB" id="A0A934SWW4"/>
<evidence type="ECO:0000256" key="1">
    <source>
        <dbReference type="SAM" id="Phobius"/>
    </source>
</evidence>
<comment type="caution">
    <text evidence="2">The sequence shown here is derived from an EMBL/GenBank/DDBJ whole genome shotgun (WGS) entry which is preliminary data.</text>
</comment>
<sequence length="453" mass="50085">MRVLLNKYWEYLSASLWFLPSLMAGAAIVLAQLMVEMDRRGANAWLSQMSWIYGGGAEGASAVLQTIAGSMINIAGVVFSLTLVALSLTSSQFGPRLLRNFMRDRSNQLVLGTFLATFLYCLVVLRTVRHEDYGAFTPHLSVTVAVVFALASLWVLIYFIHHVSMSIQADEVISRAGTELQQVMDRLFPERIGQGKSERGEHRDHDWESRALAAFREGGEQQIGTICVPRDGYLQMIDADALISAACAGDMALRLERRPGQYLVEGMPLLSIWPAQRLEQQLADRLLAAFAIGAARTPTQDIEFAVLQLVEVGVRALSPGTNDPFTAIACIDRLSAALHHLARRDMPDACRYDKYGKLRLKAMAADFPSIVDVAFNQLRQYASGNVDVMMRMLEAIATVAPACTREADTRALQRHAEMIAAAASRSLQEENDAQAVAQRYHAVRQALARKRAE</sequence>
<evidence type="ECO:0000313" key="2">
    <source>
        <dbReference type="EMBL" id="MBK4736566.1"/>
    </source>
</evidence>
<dbReference type="Pfam" id="PF10011">
    <property type="entry name" value="DUF2254"/>
    <property type="match status" value="1"/>
</dbReference>
<feature type="transmembrane region" description="Helical" evidence="1">
    <location>
        <begin position="12"/>
        <end position="35"/>
    </location>
</feature>
<feature type="transmembrane region" description="Helical" evidence="1">
    <location>
        <begin position="109"/>
        <end position="128"/>
    </location>
</feature>
<dbReference type="InterPro" id="IPR018723">
    <property type="entry name" value="DUF2254_membrane"/>
</dbReference>
<proteinExistence type="predicted"/>
<gene>
    <name evidence="2" type="ORF">JJB74_18230</name>
</gene>
<keyword evidence="1" id="KW-0472">Membrane</keyword>
<protein>
    <submittedName>
        <fullName evidence="2">DUF2254 domain-containing protein</fullName>
    </submittedName>
</protein>
<organism evidence="2 3">
    <name type="scientific">Noviherbaspirillum pedocola</name>
    <dbReference type="NCBI Taxonomy" id="2801341"/>
    <lineage>
        <taxon>Bacteria</taxon>
        <taxon>Pseudomonadati</taxon>
        <taxon>Pseudomonadota</taxon>
        <taxon>Betaproteobacteria</taxon>
        <taxon>Burkholderiales</taxon>
        <taxon>Oxalobacteraceae</taxon>
        <taxon>Noviherbaspirillum</taxon>
    </lineage>
</organism>
<dbReference type="Proteomes" id="UP000622890">
    <property type="component" value="Unassembled WGS sequence"/>
</dbReference>
<keyword evidence="1" id="KW-1133">Transmembrane helix</keyword>
<dbReference type="EMBL" id="JAEPBG010000008">
    <property type="protein sequence ID" value="MBK4736566.1"/>
    <property type="molecule type" value="Genomic_DNA"/>
</dbReference>
<evidence type="ECO:0000313" key="3">
    <source>
        <dbReference type="Proteomes" id="UP000622890"/>
    </source>
</evidence>
<accession>A0A934SWW4</accession>